<evidence type="ECO:0000256" key="4">
    <source>
        <dbReference type="ARBA" id="ARBA00023136"/>
    </source>
</evidence>
<feature type="transmembrane region" description="Helical" evidence="5">
    <location>
        <begin position="434"/>
        <end position="453"/>
    </location>
</feature>
<evidence type="ECO:0000256" key="5">
    <source>
        <dbReference type="SAM" id="Phobius"/>
    </source>
</evidence>
<dbReference type="Proteomes" id="UP000095023">
    <property type="component" value="Unassembled WGS sequence"/>
</dbReference>
<sequence>MSNNDIEKRTVDPEVEQDHAIGQIFSGETAHGLELIPHPTIDPYDPLNLPRWRKYVLLGIVMWMYFLFTYITTTTVPTFAMLQEQFDVTYSQINWTLAIPALGLSVGPLFWGSLGETYGRRMVFLLGTLVAIGATIGSAATNSYGGYMAARFFMGFGVSPASNVGLAILQDIFFEHERGQKVGLWVLAIDMGCFIGPLIGGFISVHGSAWVAWLVAIFFGLALALEFIFMRETLYPRQEIVRQLNTGISPDQITLKRTMQLPLLTYGPIPGIAPVKPWDTLWRFLRLIPYVQMSVPVFLFCFFCYWWMISVITMIPAIFVDDSASVQGLMFLGLAIGTLVAEILCSGTLSDYIMNKRVKRGLPRTPEPRLWLMYPGVILTTIGLALFGAMAEGNWHWMWAQFSSFLVGWGIQMGNASISAYAVDCFPDHFMDVITFYSVLLNLSAFCDPWFAADWVDTNGYGWSFGIQAMLTFFPCMIGFSLIHYFGPTIRAKIGTPKWEGNGGTLEEK</sequence>
<feature type="transmembrane region" description="Helical" evidence="5">
    <location>
        <begin position="397"/>
        <end position="422"/>
    </location>
</feature>
<dbReference type="GO" id="GO:0005886">
    <property type="term" value="C:plasma membrane"/>
    <property type="evidence" value="ECO:0007669"/>
    <property type="project" value="TreeGrafter"/>
</dbReference>
<feature type="transmembrane region" description="Helical" evidence="5">
    <location>
        <begin position="295"/>
        <end position="320"/>
    </location>
</feature>
<feature type="transmembrane region" description="Helical" evidence="5">
    <location>
        <begin position="326"/>
        <end position="349"/>
    </location>
</feature>
<evidence type="ECO:0000256" key="2">
    <source>
        <dbReference type="ARBA" id="ARBA00022692"/>
    </source>
</evidence>
<dbReference type="GO" id="GO:0022857">
    <property type="term" value="F:transmembrane transporter activity"/>
    <property type="evidence" value="ECO:0007669"/>
    <property type="project" value="InterPro"/>
</dbReference>
<feature type="transmembrane region" description="Helical" evidence="5">
    <location>
        <begin position="370"/>
        <end position="391"/>
    </location>
</feature>
<evidence type="ECO:0000259" key="6">
    <source>
        <dbReference type="PROSITE" id="PS50850"/>
    </source>
</evidence>
<name>A0A1E4TJX4_9ASCO</name>
<feature type="transmembrane region" description="Helical" evidence="5">
    <location>
        <begin position="93"/>
        <end position="111"/>
    </location>
</feature>
<evidence type="ECO:0000313" key="8">
    <source>
        <dbReference type="Proteomes" id="UP000095023"/>
    </source>
</evidence>
<dbReference type="PROSITE" id="PS50850">
    <property type="entry name" value="MFS"/>
    <property type="match status" value="1"/>
</dbReference>
<dbReference type="EMBL" id="KV453841">
    <property type="protein sequence ID" value="ODV92043.1"/>
    <property type="molecule type" value="Genomic_DNA"/>
</dbReference>
<proteinExistence type="predicted"/>
<keyword evidence="3 5" id="KW-1133">Transmembrane helix</keyword>
<accession>A0A1E4TJX4</accession>
<feature type="transmembrane region" description="Helical" evidence="5">
    <location>
        <begin position="55"/>
        <end position="73"/>
    </location>
</feature>
<dbReference type="InterPro" id="IPR020846">
    <property type="entry name" value="MFS_dom"/>
</dbReference>
<keyword evidence="8" id="KW-1185">Reference proteome</keyword>
<feature type="transmembrane region" description="Helical" evidence="5">
    <location>
        <begin position="465"/>
        <end position="486"/>
    </location>
</feature>
<feature type="transmembrane region" description="Helical" evidence="5">
    <location>
        <begin position="210"/>
        <end position="229"/>
    </location>
</feature>
<feature type="transmembrane region" description="Helical" evidence="5">
    <location>
        <begin position="123"/>
        <end position="140"/>
    </location>
</feature>
<protein>
    <recommendedName>
        <fullName evidence="6">Major facilitator superfamily (MFS) profile domain-containing protein</fullName>
    </recommendedName>
</protein>
<dbReference type="SUPFAM" id="SSF103473">
    <property type="entry name" value="MFS general substrate transporter"/>
    <property type="match status" value="1"/>
</dbReference>
<dbReference type="InterPro" id="IPR011701">
    <property type="entry name" value="MFS"/>
</dbReference>
<dbReference type="PANTHER" id="PTHR23502:SF139">
    <property type="entry name" value="MAJOR FACILITATOR SUPERFAMILY (MFS) PROFILE DOMAIN-CONTAINING PROTEIN-RELATED"/>
    <property type="match status" value="1"/>
</dbReference>
<dbReference type="Gene3D" id="1.20.1250.20">
    <property type="entry name" value="MFS general substrate transporter like domains"/>
    <property type="match status" value="1"/>
</dbReference>
<reference evidence="8" key="1">
    <citation type="submission" date="2016-02" db="EMBL/GenBank/DDBJ databases">
        <title>Comparative genomics of biotechnologically important yeasts.</title>
        <authorList>
            <consortium name="DOE Joint Genome Institute"/>
            <person name="Riley R."/>
            <person name="Haridas S."/>
            <person name="Wolfe K.H."/>
            <person name="Lopes M.R."/>
            <person name="Hittinger C.T."/>
            <person name="Goker M."/>
            <person name="Salamov A."/>
            <person name="Wisecaver J."/>
            <person name="Long T.M."/>
            <person name="Aerts A.L."/>
            <person name="Barry K."/>
            <person name="Choi C."/>
            <person name="Clum A."/>
            <person name="Coughlan A.Y."/>
            <person name="Deshpande S."/>
            <person name="Douglass A.P."/>
            <person name="Hanson S.J."/>
            <person name="Klenk H.-P."/>
            <person name="Labutti K."/>
            <person name="Lapidus A."/>
            <person name="Lindquist E."/>
            <person name="Lipzen A."/>
            <person name="Meier-Kolthoff J.P."/>
            <person name="Ohm R.A."/>
            <person name="Otillar R.P."/>
            <person name="Pangilinan J."/>
            <person name="Peng Y."/>
            <person name="Rokas A."/>
            <person name="Rosa C.A."/>
            <person name="Scheuner C."/>
            <person name="Sibirny A.A."/>
            <person name="Slot J.C."/>
            <person name="Stielow J.B."/>
            <person name="Sun H."/>
            <person name="Kurtzman C.P."/>
            <person name="Blackwell M."/>
            <person name="Jeffries T.W."/>
            <person name="Grigoriev I.V."/>
        </authorList>
    </citation>
    <scope>NUCLEOTIDE SEQUENCE [LARGE SCALE GENOMIC DNA]</scope>
    <source>
        <strain evidence="8">NRRL Y-17796</strain>
    </source>
</reference>
<keyword evidence="2 5" id="KW-0812">Transmembrane</keyword>
<evidence type="ECO:0000313" key="7">
    <source>
        <dbReference type="EMBL" id="ODV92043.1"/>
    </source>
</evidence>
<feature type="transmembrane region" description="Helical" evidence="5">
    <location>
        <begin position="152"/>
        <end position="170"/>
    </location>
</feature>
<dbReference type="OrthoDB" id="2585655at2759"/>
<organism evidence="7 8">
    <name type="scientific">Tortispora caseinolytica NRRL Y-17796</name>
    <dbReference type="NCBI Taxonomy" id="767744"/>
    <lineage>
        <taxon>Eukaryota</taxon>
        <taxon>Fungi</taxon>
        <taxon>Dikarya</taxon>
        <taxon>Ascomycota</taxon>
        <taxon>Saccharomycotina</taxon>
        <taxon>Trigonopsidomycetes</taxon>
        <taxon>Trigonopsidales</taxon>
        <taxon>Trigonopsidaceae</taxon>
        <taxon>Tortispora</taxon>
    </lineage>
</organism>
<dbReference type="PANTHER" id="PTHR23502">
    <property type="entry name" value="MAJOR FACILITATOR SUPERFAMILY"/>
    <property type="match status" value="1"/>
</dbReference>
<feature type="domain" description="Major facilitator superfamily (MFS) profile" evidence="6">
    <location>
        <begin position="57"/>
        <end position="491"/>
    </location>
</feature>
<dbReference type="InterPro" id="IPR036259">
    <property type="entry name" value="MFS_trans_sf"/>
</dbReference>
<dbReference type="Pfam" id="PF07690">
    <property type="entry name" value="MFS_1"/>
    <property type="match status" value="1"/>
</dbReference>
<keyword evidence="4 5" id="KW-0472">Membrane</keyword>
<evidence type="ECO:0000256" key="3">
    <source>
        <dbReference type="ARBA" id="ARBA00022989"/>
    </source>
</evidence>
<evidence type="ECO:0000256" key="1">
    <source>
        <dbReference type="ARBA" id="ARBA00004141"/>
    </source>
</evidence>
<feature type="transmembrane region" description="Helical" evidence="5">
    <location>
        <begin position="182"/>
        <end position="204"/>
    </location>
</feature>
<gene>
    <name evidence="7" type="ORF">CANCADRAFT_81362</name>
</gene>
<dbReference type="AlphaFoldDB" id="A0A1E4TJX4"/>
<comment type="subcellular location">
    <subcellularLocation>
        <location evidence="1">Membrane</location>
        <topology evidence="1">Multi-pass membrane protein</topology>
    </subcellularLocation>
</comment>